<keyword evidence="3" id="KW-0805">Transcription regulation</keyword>
<feature type="compositionally biased region" description="Low complexity" evidence="6">
    <location>
        <begin position="52"/>
        <end position="64"/>
    </location>
</feature>
<dbReference type="PANTHER" id="PTHR47338:SF5">
    <property type="entry name" value="ZN(II)2CYS6 TRANSCRIPTION FACTOR (EUROFUNG)"/>
    <property type="match status" value="1"/>
</dbReference>
<keyword evidence="2" id="KW-0479">Metal-binding</keyword>
<feature type="compositionally biased region" description="Polar residues" evidence="6">
    <location>
        <begin position="86"/>
        <end position="96"/>
    </location>
</feature>
<evidence type="ECO:0000256" key="5">
    <source>
        <dbReference type="ARBA" id="ARBA00023242"/>
    </source>
</evidence>
<dbReference type="PANTHER" id="PTHR47338">
    <property type="entry name" value="ZN(II)2CYS6 TRANSCRIPTION FACTOR (EUROFUNG)-RELATED"/>
    <property type="match status" value="1"/>
</dbReference>
<feature type="region of interest" description="Disordered" evidence="6">
    <location>
        <begin position="234"/>
        <end position="292"/>
    </location>
</feature>
<dbReference type="GO" id="GO:0000981">
    <property type="term" value="F:DNA-binding transcription factor activity, RNA polymerase II-specific"/>
    <property type="evidence" value="ECO:0007669"/>
    <property type="project" value="InterPro"/>
</dbReference>
<keyword evidence="8" id="KW-1185">Reference proteome</keyword>
<dbReference type="AlphaFoldDB" id="A0A8H5GMV5"/>
<keyword evidence="4" id="KW-0804">Transcription</keyword>
<dbReference type="InterPro" id="IPR050815">
    <property type="entry name" value="TF_fung"/>
</dbReference>
<evidence type="ECO:0000313" key="7">
    <source>
        <dbReference type="EMBL" id="KAF5367817.1"/>
    </source>
</evidence>
<dbReference type="Proteomes" id="UP000518752">
    <property type="component" value="Unassembled WGS sequence"/>
</dbReference>
<feature type="region of interest" description="Disordered" evidence="6">
    <location>
        <begin position="1"/>
        <end position="64"/>
    </location>
</feature>
<evidence type="ECO:0000256" key="1">
    <source>
        <dbReference type="ARBA" id="ARBA00004123"/>
    </source>
</evidence>
<evidence type="ECO:0000256" key="3">
    <source>
        <dbReference type="ARBA" id="ARBA00023015"/>
    </source>
</evidence>
<dbReference type="GO" id="GO:0005634">
    <property type="term" value="C:nucleus"/>
    <property type="evidence" value="ECO:0007669"/>
    <property type="project" value="UniProtKB-SubCell"/>
</dbReference>
<dbReference type="CDD" id="cd00067">
    <property type="entry name" value="GAL4"/>
    <property type="match status" value="1"/>
</dbReference>
<comment type="caution">
    <text evidence="7">The sequence shown here is derived from an EMBL/GenBank/DDBJ whole genome shotgun (WGS) entry which is preliminary data.</text>
</comment>
<evidence type="ECO:0008006" key="9">
    <source>
        <dbReference type="Google" id="ProtNLM"/>
    </source>
</evidence>
<gene>
    <name evidence="7" type="ORF">D9757_010353</name>
</gene>
<evidence type="ECO:0000313" key="8">
    <source>
        <dbReference type="Proteomes" id="UP000518752"/>
    </source>
</evidence>
<accession>A0A8H5GMV5</accession>
<feature type="compositionally biased region" description="Low complexity" evidence="6">
    <location>
        <begin position="18"/>
        <end position="35"/>
    </location>
</feature>
<comment type="subcellular location">
    <subcellularLocation>
        <location evidence="1">Nucleus</location>
    </subcellularLocation>
</comment>
<evidence type="ECO:0000256" key="4">
    <source>
        <dbReference type="ARBA" id="ARBA00023163"/>
    </source>
</evidence>
<evidence type="ECO:0000256" key="6">
    <source>
        <dbReference type="SAM" id="MobiDB-lite"/>
    </source>
</evidence>
<protein>
    <recommendedName>
        <fullName evidence="9">Transcription factor domain-containing protein</fullName>
    </recommendedName>
</protein>
<dbReference type="GO" id="GO:0008270">
    <property type="term" value="F:zinc ion binding"/>
    <property type="evidence" value="ECO:0007669"/>
    <property type="project" value="InterPro"/>
</dbReference>
<dbReference type="InterPro" id="IPR036864">
    <property type="entry name" value="Zn2-C6_fun-type_DNA-bd_sf"/>
</dbReference>
<feature type="compositionally biased region" description="Polar residues" evidence="6">
    <location>
        <begin position="1"/>
        <end position="17"/>
    </location>
</feature>
<proteinExistence type="predicted"/>
<dbReference type="InterPro" id="IPR001138">
    <property type="entry name" value="Zn2Cys6_DnaBD"/>
</dbReference>
<dbReference type="EMBL" id="JAACJN010000140">
    <property type="protein sequence ID" value="KAF5367817.1"/>
    <property type="molecule type" value="Genomic_DNA"/>
</dbReference>
<name>A0A8H5GMV5_9AGAR</name>
<organism evidence="7 8">
    <name type="scientific">Collybiopsis confluens</name>
    <dbReference type="NCBI Taxonomy" id="2823264"/>
    <lineage>
        <taxon>Eukaryota</taxon>
        <taxon>Fungi</taxon>
        <taxon>Dikarya</taxon>
        <taxon>Basidiomycota</taxon>
        <taxon>Agaricomycotina</taxon>
        <taxon>Agaricomycetes</taxon>
        <taxon>Agaricomycetidae</taxon>
        <taxon>Agaricales</taxon>
        <taxon>Marasmiineae</taxon>
        <taxon>Omphalotaceae</taxon>
        <taxon>Collybiopsis</taxon>
    </lineage>
</organism>
<sequence length="984" mass="109921">MYSIQSSARLEDNNPQYSSARYPSMAAAASAQHSPPRIHPYPNKIPHTSSITYSPTTSEEFSPTSAAYADPHYLYSNVIDAETDNHSSYSTTQNYSADGAHEFPSVMPSLSRRRQINSLALDPPPTYSSSSAQTPPVASTSGSWSLQATEVEPVDLPKKKTRREKPKIALAPDQPPTTQGKPRARVYVACLQCRTRKIRWFVQAVRVSNMPLTYFLHPKSDGAKPVCHNCGRRNGGGNDCNYDSVPRRRGPDKTPGARQRMARELRQEVETYGGTRRRRRRRELSLETPHDTAQPIQYDDIQQPKDMALHMNGSLSPTSSSDYNVSSSYVVPQTSLSSPLEDISLYNCSCHGLLQCPSSQHYVSSGTQPIVSTSQVFVIHPPSQLPLTNKFSTQLGYGELQSLNDIVPLGEAVPRGHISSVDDNSSGSDDATDISNEPSIRFSRKIWYETLLSIYASYDTMYTRTLTHTDREAVSRAISTDLRFLFRVSNYWFSFFHVPSFFGTFFDPMKRESMQPSLILAALALSTFWQSSEMGEGRVGRNRALRLREEAQSALEASFNAGSIDETLAQAAWLLALFEVCAHPEHSTSRSVSAIVMLDSVIRCLALTVVDADDPYTSVFASGQVPKVTSPSSTSPSRWSSSAAHTNSYFSHVDHDYHAQTSPVGSSGSCNCLALTLGENWPSSTEHTPLWGTTPRWDSSWSEADIRKESSRRLVWASISLAAGHVSYASANESHIPGLFIADPGNFALLFSGESIYRSPSLSPSTAKDTVWALYDRSFLLWHICARVRAETTMSDVEKGEFAVKAWLETDAIERALNKHTCAIEKTYIFQGREYLFNTRMCISFEFRRYIPLVNSDVSGIFHRAKAEEWLTHQMAVAERFMHGLHTITGNSNNHLARRPFFVFWFSSQILRALRLWQCDNTLIIALDVCKAFLPAIDYLSALWPCREQRQRYIRIRERLNTACYAAGIPPPPPPNFSLPTVSS</sequence>
<evidence type="ECO:0000256" key="2">
    <source>
        <dbReference type="ARBA" id="ARBA00022723"/>
    </source>
</evidence>
<keyword evidence="5" id="KW-0539">Nucleus</keyword>
<reference evidence="7 8" key="1">
    <citation type="journal article" date="2020" name="ISME J.">
        <title>Uncovering the hidden diversity of litter-decomposition mechanisms in mushroom-forming fungi.</title>
        <authorList>
            <person name="Floudas D."/>
            <person name="Bentzer J."/>
            <person name="Ahren D."/>
            <person name="Johansson T."/>
            <person name="Persson P."/>
            <person name="Tunlid A."/>
        </authorList>
    </citation>
    <scope>NUCLEOTIDE SEQUENCE [LARGE SCALE GENOMIC DNA]</scope>
    <source>
        <strain evidence="7 8">CBS 406.79</strain>
    </source>
</reference>
<feature type="region of interest" description="Disordered" evidence="6">
    <location>
        <begin position="85"/>
        <end position="181"/>
    </location>
</feature>
<dbReference type="OrthoDB" id="2123952at2759"/>
<dbReference type="Gene3D" id="4.10.240.10">
    <property type="entry name" value="Zn(2)-C6 fungal-type DNA-binding domain"/>
    <property type="match status" value="1"/>
</dbReference>
<feature type="compositionally biased region" description="Polar residues" evidence="6">
    <location>
        <begin position="127"/>
        <end position="148"/>
    </location>
</feature>